<dbReference type="Gene3D" id="1.10.8.60">
    <property type="match status" value="1"/>
</dbReference>
<dbReference type="Pfam" id="PF00158">
    <property type="entry name" value="Sigma54_activat"/>
    <property type="match status" value="1"/>
</dbReference>
<reference evidence="9 10" key="1">
    <citation type="submission" date="2020-02" db="EMBL/GenBank/DDBJ databases">
        <title>Genome assembly of a novel Clostridium senegalense strain.</title>
        <authorList>
            <person name="Gupta T.B."/>
            <person name="Jauregui R."/>
            <person name="Maclean P."/>
            <person name="Nawarathana A."/>
            <person name="Brightwell G."/>
        </authorList>
    </citation>
    <scope>NUCLEOTIDE SEQUENCE [LARGE SCALE GENOMIC DNA]</scope>
    <source>
        <strain evidence="9 10">AGRFS4</strain>
    </source>
</reference>
<dbReference type="Pfam" id="PF00571">
    <property type="entry name" value="CBS"/>
    <property type="match status" value="2"/>
</dbReference>
<keyword evidence="5" id="KW-0129">CBS domain</keyword>
<dbReference type="InterPro" id="IPR058031">
    <property type="entry name" value="AAA_lid_NorR"/>
</dbReference>
<dbReference type="Gene3D" id="3.10.580.10">
    <property type="entry name" value="CBS-domain"/>
    <property type="match status" value="1"/>
</dbReference>
<dbReference type="InterPro" id="IPR002197">
    <property type="entry name" value="HTH_Fis"/>
</dbReference>
<keyword evidence="2" id="KW-0067">ATP-binding</keyword>
<dbReference type="SMART" id="SM00091">
    <property type="entry name" value="PAS"/>
    <property type="match status" value="1"/>
</dbReference>
<dbReference type="Pfam" id="PF13426">
    <property type="entry name" value="PAS_9"/>
    <property type="match status" value="1"/>
</dbReference>
<dbReference type="InterPro" id="IPR046342">
    <property type="entry name" value="CBS_dom_sf"/>
</dbReference>
<dbReference type="PROSITE" id="PS51371">
    <property type="entry name" value="CBS"/>
    <property type="match status" value="2"/>
</dbReference>
<organism evidence="9 10">
    <name type="scientific">Clostridium senegalense</name>
    <dbReference type="NCBI Taxonomy" id="1465809"/>
    <lineage>
        <taxon>Bacteria</taxon>
        <taxon>Bacillati</taxon>
        <taxon>Bacillota</taxon>
        <taxon>Clostridia</taxon>
        <taxon>Eubacteriales</taxon>
        <taxon>Clostridiaceae</taxon>
        <taxon>Clostridium</taxon>
    </lineage>
</organism>
<accession>A0A6M0H1C2</accession>
<dbReference type="PROSITE" id="PS50045">
    <property type="entry name" value="SIGMA54_INTERACT_4"/>
    <property type="match status" value="1"/>
</dbReference>
<dbReference type="NCBIfam" id="TIGR00229">
    <property type="entry name" value="sensory_box"/>
    <property type="match status" value="1"/>
</dbReference>
<dbReference type="CDD" id="cd00009">
    <property type="entry name" value="AAA"/>
    <property type="match status" value="1"/>
</dbReference>
<dbReference type="InterPro" id="IPR000014">
    <property type="entry name" value="PAS"/>
</dbReference>
<protein>
    <submittedName>
        <fullName evidence="9">CBS domain-containing protein</fullName>
    </submittedName>
</protein>
<dbReference type="Gene3D" id="3.30.450.20">
    <property type="entry name" value="PAS domain"/>
    <property type="match status" value="1"/>
</dbReference>
<dbReference type="FunFam" id="3.40.50.300:FF:000006">
    <property type="entry name" value="DNA-binding transcriptional regulator NtrC"/>
    <property type="match status" value="1"/>
</dbReference>
<dbReference type="InterPro" id="IPR025662">
    <property type="entry name" value="Sigma_54_int_dom_ATP-bd_1"/>
</dbReference>
<keyword evidence="4" id="KW-0804">Transcription</keyword>
<dbReference type="SUPFAM" id="SSF54631">
    <property type="entry name" value="CBS-domain pair"/>
    <property type="match status" value="1"/>
</dbReference>
<dbReference type="PRINTS" id="PR01590">
    <property type="entry name" value="HTHFIS"/>
</dbReference>
<evidence type="ECO:0000259" key="8">
    <source>
        <dbReference type="PROSITE" id="PS51371"/>
    </source>
</evidence>
<evidence type="ECO:0000313" key="10">
    <source>
        <dbReference type="Proteomes" id="UP000481872"/>
    </source>
</evidence>
<dbReference type="GO" id="GO:0043565">
    <property type="term" value="F:sequence-specific DNA binding"/>
    <property type="evidence" value="ECO:0007669"/>
    <property type="project" value="InterPro"/>
</dbReference>
<dbReference type="Proteomes" id="UP000481872">
    <property type="component" value="Unassembled WGS sequence"/>
</dbReference>
<feature type="domain" description="PAS" evidence="7">
    <location>
        <begin position="147"/>
        <end position="194"/>
    </location>
</feature>
<dbReference type="GO" id="GO:0006355">
    <property type="term" value="P:regulation of DNA-templated transcription"/>
    <property type="evidence" value="ECO:0007669"/>
    <property type="project" value="InterPro"/>
</dbReference>
<dbReference type="InterPro" id="IPR002078">
    <property type="entry name" value="Sigma_54_int"/>
</dbReference>
<evidence type="ECO:0000256" key="4">
    <source>
        <dbReference type="ARBA" id="ARBA00023163"/>
    </source>
</evidence>
<evidence type="ECO:0000256" key="2">
    <source>
        <dbReference type="ARBA" id="ARBA00022840"/>
    </source>
</evidence>
<keyword evidence="10" id="KW-1185">Reference proteome</keyword>
<dbReference type="RefSeq" id="WP_199869613.1">
    <property type="nucleotide sequence ID" value="NZ_JAAGPU010000009.1"/>
</dbReference>
<evidence type="ECO:0000256" key="5">
    <source>
        <dbReference type="PROSITE-ProRule" id="PRU00703"/>
    </source>
</evidence>
<dbReference type="Gene3D" id="1.10.10.60">
    <property type="entry name" value="Homeodomain-like"/>
    <property type="match status" value="1"/>
</dbReference>
<evidence type="ECO:0000313" key="9">
    <source>
        <dbReference type="EMBL" id="NEU04560.1"/>
    </source>
</evidence>
<feature type="domain" description="Sigma-54 factor interaction" evidence="6">
    <location>
        <begin position="280"/>
        <end position="509"/>
    </location>
</feature>
<dbReference type="PANTHER" id="PTHR32071:SF57">
    <property type="entry name" value="C4-DICARBOXYLATE TRANSPORT TRANSCRIPTIONAL REGULATORY PROTEIN DCTD"/>
    <property type="match status" value="1"/>
</dbReference>
<dbReference type="PANTHER" id="PTHR32071">
    <property type="entry name" value="TRANSCRIPTIONAL REGULATORY PROTEIN"/>
    <property type="match status" value="1"/>
</dbReference>
<dbReference type="InterPro" id="IPR003593">
    <property type="entry name" value="AAA+_ATPase"/>
</dbReference>
<feature type="domain" description="CBS" evidence="8">
    <location>
        <begin position="84"/>
        <end position="139"/>
    </location>
</feature>
<dbReference type="EMBL" id="JAAGPU010000009">
    <property type="protein sequence ID" value="NEU04560.1"/>
    <property type="molecule type" value="Genomic_DNA"/>
</dbReference>
<dbReference type="SUPFAM" id="SSF55785">
    <property type="entry name" value="PYP-like sensor domain (PAS domain)"/>
    <property type="match status" value="1"/>
</dbReference>
<keyword evidence="1" id="KW-0547">Nucleotide-binding</keyword>
<evidence type="ECO:0000256" key="1">
    <source>
        <dbReference type="ARBA" id="ARBA00022741"/>
    </source>
</evidence>
<dbReference type="GO" id="GO:0005524">
    <property type="term" value="F:ATP binding"/>
    <property type="evidence" value="ECO:0007669"/>
    <property type="project" value="UniProtKB-KW"/>
</dbReference>
<dbReference type="InterPro" id="IPR009057">
    <property type="entry name" value="Homeodomain-like_sf"/>
</dbReference>
<dbReference type="SUPFAM" id="SSF46689">
    <property type="entry name" value="Homeodomain-like"/>
    <property type="match status" value="1"/>
</dbReference>
<dbReference type="SMART" id="SM00382">
    <property type="entry name" value="AAA"/>
    <property type="match status" value="1"/>
</dbReference>
<dbReference type="InterPro" id="IPR035965">
    <property type="entry name" value="PAS-like_dom_sf"/>
</dbReference>
<dbReference type="CDD" id="cd00130">
    <property type="entry name" value="PAS"/>
    <property type="match status" value="1"/>
</dbReference>
<gene>
    <name evidence="9" type="ORF">G3M99_06730</name>
</gene>
<dbReference type="SMART" id="SM00116">
    <property type="entry name" value="CBS"/>
    <property type="match status" value="2"/>
</dbReference>
<dbReference type="AlphaFoldDB" id="A0A6M0H1C2"/>
<dbReference type="Pfam" id="PF02954">
    <property type="entry name" value="HTH_8"/>
    <property type="match status" value="1"/>
</dbReference>
<evidence type="ECO:0000259" key="6">
    <source>
        <dbReference type="PROSITE" id="PS50045"/>
    </source>
</evidence>
<dbReference type="Gene3D" id="3.40.50.300">
    <property type="entry name" value="P-loop containing nucleotide triphosphate hydrolases"/>
    <property type="match status" value="1"/>
</dbReference>
<sequence>MNLEELIYKAEDIMNKNFVKVFSHDTVKYATEAMIKNNLDEVIIINELDRLEGIFTRNDLAKVENINSRYPEINIFEDSIINHGIKNVFTVSPHDFARDVRDMMIKKNIGRVPVVKKGKVIGVLTSNNLRDSFYIKIDEMFSLQNNILNNIHEAICICDVDGKVIYWNKSAEKLYKLKACDIVGESVKKHFNNPIIPKVLKEGKPLENIHHEPMTGKSVILSVIPIFNQKNDMIAVVSTDRDITEVVCLSEKLENANAQVEALSKAYSKEFSNNYTFLNIVGKSKKIIEAISLAQKVAPTSTSVLITGESGTGKEVFARSIHEASGRKGEFVAVNCSAIPENLLESELFGYVEGAFTGATKKGKMGMFEFANNGTLFLDEIGDMPIGMQSKLLRVLQDGVVNRLGSEKFINTNTRIIAATNKDLNKAIKEKSFRCDLFYRLAIVQIELPPLRERRGDIKNFIDLFIKKISQKEKIDIVSVDEEIYEILSSYKWEGNIRELKNVVQRMVVLSTDKKISIKNIPHYILEYNKSQIMGLNNAIIDKYDLEKRVKQLESNLIKEVMNICNGNKVKAAEMLKIKRSTLYYKLNQIN</sequence>
<dbReference type="PROSITE" id="PS00675">
    <property type="entry name" value="SIGMA54_INTERACT_1"/>
    <property type="match status" value="1"/>
</dbReference>
<proteinExistence type="predicted"/>
<dbReference type="Pfam" id="PF25601">
    <property type="entry name" value="AAA_lid_14"/>
    <property type="match status" value="1"/>
</dbReference>
<feature type="domain" description="CBS" evidence="8">
    <location>
        <begin position="14"/>
        <end position="72"/>
    </location>
</feature>
<evidence type="ECO:0000259" key="7">
    <source>
        <dbReference type="PROSITE" id="PS50112"/>
    </source>
</evidence>
<name>A0A6M0H1C2_9CLOT</name>
<keyword evidence="3" id="KW-0805">Transcription regulation</keyword>
<dbReference type="PROSITE" id="PS50112">
    <property type="entry name" value="PAS"/>
    <property type="match status" value="1"/>
</dbReference>
<dbReference type="InterPro" id="IPR000644">
    <property type="entry name" value="CBS_dom"/>
</dbReference>
<dbReference type="InterPro" id="IPR025943">
    <property type="entry name" value="Sigma_54_int_dom_ATP-bd_2"/>
</dbReference>
<comment type="caution">
    <text evidence="9">The sequence shown here is derived from an EMBL/GenBank/DDBJ whole genome shotgun (WGS) entry which is preliminary data.</text>
</comment>
<dbReference type="PROSITE" id="PS00676">
    <property type="entry name" value="SIGMA54_INTERACT_2"/>
    <property type="match status" value="1"/>
</dbReference>
<evidence type="ECO:0000256" key="3">
    <source>
        <dbReference type="ARBA" id="ARBA00023015"/>
    </source>
</evidence>
<dbReference type="CDD" id="cd02205">
    <property type="entry name" value="CBS_pair_SF"/>
    <property type="match status" value="1"/>
</dbReference>
<dbReference type="InterPro" id="IPR027417">
    <property type="entry name" value="P-loop_NTPase"/>
</dbReference>
<dbReference type="SUPFAM" id="SSF52540">
    <property type="entry name" value="P-loop containing nucleoside triphosphate hydrolases"/>
    <property type="match status" value="1"/>
</dbReference>